<keyword evidence="5" id="KW-0812">Transmembrane</keyword>
<sequence length="331" mass="36375">TYILVKMGNVLAASKPPNPSDFGMFGSVPPPSPSTEKKDEVKVENPGTMEELHKKTKEIFPTVFDGARVVLNKGLSNHFQVSHNITLNTQQPGSYRFGATYVGTNQIAPGEVYPILIGDIDTSGLLAANVFHQIGNRLRLKFQAQMANRQFSVAQMQADYKADNYTSSITVINPDLLNNFQGVFVAQYLHSVTPRLALGTELAIQRLNQIPGGQLALLSLSARYTGDDYVCSGTLGMANLHLCYYQKASKQLHFGVEMETNMRMQESVGTIGYYVDLPKADLQFRGSVDTNWNIAAVIEKKLQPMPVTLALSGNLNHRKSSFRLGLGFVIG</sequence>
<gene>
    <name evidence="11" type="ORF">g.22344</name>
</gene>
<dbReference type="GO" id="GO:0005741">
    <property type="term" value="C:mitochondrial outer membrane"/>
    <property type="evidence" value="ECO:0007669"/>
    <property type="project" value="UniProtKB-SubCell"/>
</dbReference>
<protein>
    <submittedName>
        <fullName evidence="11">Uncharacterized protein</fullName>
    </submittedName>
</protein>
<reference evidence="11" key="1">
    <citation type="submission" date="2015-11" db="EMBL/GenBank/DDBJ databases">
        <title>De novo transcriptome assembly of four potential Pierce s Disease insect vectors from Arizona vineyards.</title>
        <authorList>
            <person name="Tassone E.E."/>
        </authorList>
    </citation>
    <scope>NUCLEOTIDE SEQUENCE</scope>
</reference>
<dbReference type="InterPro" id="IPR037930">
    <property type="entry name" value="Tom40"/>
</dbReference>
<dbReference type="InterPro" id="IPR027246">
    <property type="entry name" value="Porin_Euk/Tom40"/>
</dbReference>
<keyword evidence="9" id="KW-0472">Membrane</keyword>
<dbReference type="Gene3D" id="2.40.160.10">
    <property type="entry name" value="Porin"/>
    <property type="match status" value="1"/>
</dbReference>
<keyword evidence="8" id="KW-0496">Mitochondrion</keyword>
<evidence type="ECO:0000256" key="2">
    <source>
        <dbReference type="ARBA" id="ARBA00010510"/>
    </source>
</evidence>
<dbReference type="CDD" id="cd07305">
    <property type="entry name" value="Porin3_Tom40"/>
    <property type="match status" value="1"/>
</dbReference>
<keyword evidence="7" id="KW-0653">Protein transport</keyword>
<accession>A0A1B6JZ01</accession>
<keyword evidence="6" id="KW-1000">Mitochondrion outer membrane</keyword>
<dbReference type="Pfam" id="PF01459">
    <property type="entry name" value="Porin_3"/>
    <property type="match status" value="1"/>
</dbReference>
<dbReference type="EMBL" id="GECU01003294">
    <property type="protein sequence ID" value="JAT04413.1"/>
    <property type="molecule type" value="Transcribed_RNA"/>
</dbReference>
<feature type="region of interest" description="Disordered" evidence="10">
    <location>
        <begin position="16"/>
        <end position="39"/>
    </location>
</feature>
<dbReference type="InterPro" id="IPR023614">
    <property type="entry name" value="Porin_dom_sf"/>
</dbReference>
<comment type="subcellular location">
    <subcellularLocation>
        <location evidence="1">Mitochondrion outer membrane</location>
        <topology evidence="1">Multi-pass membrane protein</topology>
    </subcellularLocation>
</comment>
<evidence type="ECO:0000313" key="11">
    <source>
        <dbReference type="EMBL" id="JAT04413.1"/>
    </source>
</evidence>
<keyword evidence="3" id="KW-0813">Transport</keyword>
<dbReference type="GO" id="GO:0030150">
    <property type="term" value="P:protein import into mitochondrial matrix"/>
    <property type="evidence" value="ECO:0007669"/>
    <property type="project" value="InterPro"/>
</dbReference>
<evidence type="ECO:0000256" key="8">
    <source>
        <dbReference type="ARBA" id="ARBA00023128"/>
    </source>
</evidence>
<organism evidence="11">
    <name type="scientific">Homalodisca liturata</name>
    <dbReference type="NCBI Taxonomy" id="320908"/>
    <lineage>
        <taxon>Eukaryota</taxon>
        <taxon>Metazoa</taxon>
        <taxon>Ecdysozoa</taxon>
        <taxon>Arthropoda</taxon>
        <taxon>Hexapoda</taxon>
        <taxon>Insecta</taxon>
        <taxon>Pterygota</taxon>
        <taxon>Neoptera</taxon>
        <taxon>Paraneoptera</taxon>
        <taxon>Hemiptera</taxon>
        <taxon>Auchenorrhyncha</taxon>
        <taxon>Membracoidea</taxon>
        <taxon>Cicadellidae</taxon>
        <taxon>Cicadellinae</taxon>
        <taxon>Proconiini</taxon>
        <taxon>Homalodisca</taxon>
    </lineage>
</organism>
<keyword evidence="4" id="KW-1134">Transmembrane beta strand</keyword>
<evidence type="ECO:0000256" key="4">
    <source>
        <dbReference type="ARBA" id="ARBA00022452"/>
    </source>
</evidence>
<dbReference type="GO" id="GO:0008320">
    <property type="term" value="F:protein transmembrane transporter activity"/>
    <property type="evidence" value="ECO:0007669"/>
    <property type="project" value="InterPro"/>
</dbReference>
<evidence type="ECO:0000256" key="7">
    <source>
        <dbReference type="ARBA" id="ARBA00022927"/>
    </source>
</evidence>
<evidence type="ECO:0000256" key="6">
    <source>
        <dbReference type="ARBA" id="ARBA00022787"/>
    </source>
</evidence>
<evidence type="ECO:0000256" key="3">
    <source>
        <dbReference type="ARBA" id="ARBA00022448"/>
    </source>
</evidence>
<evidence type="ECO:0000256" key="5">
    <source>
        <dbReference type="ARBA" id="ARBA00022692"/>
    </source>
</evidence>
<proteinExistence type="inferred from homology"/>
<feature type="non-terminal residue" evidence="11">
    <location>
        <position position="1"/>
    </location>
</feature>
<comment type="similarity">
    <text evidence="2">Belongs to the Tom40 family.</text>
</comment>
<evidence type="ECO:0000256" key="9">
    <source>
        <dbReference type="ARBA" id="ARBA00023136"/>
    </source>
</evidence>
<dbReference type="PANTHER" id="PTHR10802">
    <property type="entry name" value="MITOCHONDRIAL IMPORT RECEPTOR SUBUNIT TOM40"/>
    <property type="match status" value="1"/>
</dbReference>
<evidence type="ECO:0000256" key="10">
    <source>
        <dbReference type="SAM" id="MobiDB-lite"/>
    </source>
</evidence>
<dbReference type="AlphaFoldDB" id="A0A1B6JZ01"/>
<evidence type="ECO:0000256" key="1">
    <source>
        <dbReference type="ARBA" id="ARBA00004374"/>
    </source>
</evidence>
<name>A0A1B6JZ01_9HEMI</name>